<evidence type="ECO:0000313" key="4">
    <source>
        <dbReference type="Proteomes" id="UP000244900"/>
    </source>
</evidence>
<keyword evidence="4" id="KW-1185">Reference proteome</keyword>
<feature type="domain" description="M23ase beta-sheet core" evidence="2">
    <location>
        <begin position="117"/>
        <end position="189"/>
    </location>
</feature>
<dbReference type="KEGG" id="stir:DDW44_13900"/>
<dbReference type="OrthoDB" id="9809488at2"/>
<proteinExistence type="predicted"/>
<dbReference type="AlphaFoldDB" id="A0A2S1T335"/>
<accession>A0A2S1T335</accession>
<organism evidence="3 4">
    <name type="scientific">Streptomyces tirandamycinicus</name>
    <dbReference type="NCBI Taxonomy" id="2174846"/>
    <lineage>
        <taxon>Bacteria</taxon>
        <taxon>Bacillati</taxon>
        <taxon>Actinomycetota</taxon>
        <taxon>Actinomycetes</taxon>
        <taxon>Kitasatosporales</taxon>
        <taxon>Streptomycetaceae</taxon>
        <taxon>Streptomyces</taxon>
    </lineage>
</organism>
<dbReference type="EMBL" id="CP029188">
    <property type="protein sequence ID" value="AWI33038.1"/>
    <property type="molecule type" value="Genomic_DNA"/>
</dbReference>
<dbReference type="InterPro" id="IPR050570">
    <property type="entry name" value="Cell_wall_metabolism_enzyme"/>
</dbReference>
<sequence length="231" mass="25652">MRWGLWRNQRPPQGQTPIPVDVPVTGRWRAINGPGTKVPSHTHSHAQTYAIDLTYHPAAEPTPAFRWLWPLGSRPQQYPAFGSPVLAPGDGVVVASADRQRDHLSRTSLPGFVYLYLEGFVRSLGWPRHLWGNYIILDLGEGVYAGFAHLKRGSLRVAVGDRVTTGQQLAECGNSGNSSEPHLHFQLMSGPDSETAYGLPFEWRYRDDDGAEHNGVPKDAVYFTSLEPQSQ</sequence>
<dbReference type="Pfam" id="PF01551">
    <property type="entry name" value="Peptidase_M23"/>
    <property type="match status" value="1"/>
</dbReference>
<dbReference type="PANTHER" id="PTHR21666:SF270">
    <property type="entry name" value="MUREIN HYDROLASE ACTIVATOR ENVC"/>
    <property type="match status" value="1"/>
</dbReference>
<gene>
    <name evidence="3" type="ORF">DDW44_13900</name>
</gene>
<dbReference type="Gene3D" id="2.70.70.10">
    <property type="entry name" value="Glucose Permease (Domain IIA)"/>
    <property type="match status" value="1"/>
</dbReference>
<evidence type="ECO:0000259" key="2">
    <source>
        <dbReference type="Pfam" id="PF01551"/>
    </source>
</evidence>
<reference evidence="3 4" key="1">
    <citation type="submission" date="2018-05" db="EMBL/GenBank/DDBJ databases">
        <title>Complete genome sequence of sponge-derived Streptomyces sp. HNM0039.</title>
        <authorList>
            <person name="Huang X."/>
            <person name="Zhou S."/>
        </authorList>
    </citation>
    <scope>NUCLEOTIDE SEQUENCE [LARGE SCALE GENOMIC DNA]</scope>
    <source>
        <strain evidence="3 4">HNM0039</strain>
    </source>
</reference>
<dbReference type="GO" id="GO:0004222">
    <property type="term" value="F:metalloendopeptidase activity"/>
    <property type="evidence" value="ECO:0007669"/>
    <property type="project" value="TreeGrafter"/>
</dbReference>
<evidence type="ECO:0000256" key="1">
    <source>
        <dbReference type="SAM" id="MobiDB-lite"/>
    </source>
</evidence>
<dbReference type="SUPFAM" id="SSF51261">
    <property type="entry name" value="Duplicated hybrid motif"/>
    <property type="match status" value="1"/>
</dbReference>
<dbReference type="InterPro" id="IPR016047">
    <property type="entry name" value="M23ase_b-sheet_dom"/>
</dbReference>
<dbReference type="CDD" id="cd12797">
    <property type="entry name" value="M23_peptidase"/>
    <property type="match status" value="1"/>
</dbReference>
<evidence type="ECO:0000313" key="3">
    <source>
        <dbReference type="EMBL" id="AWI33038.1"/>
    </source>
</evidence>
<protein>
    <submittedName>
        <fullName evidence="3">Peptidase M23</fullName>
    </submittedName>
</protein>
<dbReference type="Proteomes" id="UP000244900">
    <property type="component" value="Chromosome"/>
</dbReference>
<dbReference type="PANTHER" id="PTHR21666">
    <property type="entry name" value="PEPTIDASE-RELATED"/>
    <property type="match status" value="1"/>
</dbReference>
<feature type="region of interest" description="Disordered" evidence="1">
    <location>
        <begin position="1"/>
        <end position="20"/>
    </location>
</feature>
<name>A0A2S1T335_9ACTN</name>
<dbReference type="InterPro" id="IPR011055">
    <property type="entry name" value="Dup_hybrid_motif"/>
</dbReference>